<gene>
    <name evidence="1" type="ORF">ABVK25_012274</name>
</gene>
<keyword evidence="2" id="KW-1185">Reference proteome</keyword>
<evidence type="ECO:0000313" key="1">
    <source>
        <dbReference type="EMBL" id="KAL2044640.1"/>
    </source>
</evidence>
<organism evidence="1 2">
    <name type="scientific">Lepraria finkii</name>
    <dbReference type="NCBI Taxonomy" id="1340010"/>
    <lineage>
        <taxon>Eukaryota</taxon>
        <taxon>Fungi</taxon>
        <taxon>Dikarya</taxon>
        <taxon>Ascomycota</taxon>
        <taxon>Pezizomycotina</taxon>
        <taxon>Lecanoromycetes</taxon>
        <taxon>OSLEUM clade</taxon>
        <taxon>Lecanoromycetidae</taxon>
        <taxon>Lecanorales</taxon>
        <taxon>Lecanorineae</taxon>
        <taxon>Stereocaulaceae</taxon>
        <taxon>Lepraria</taxon>
    </lineage>
</organism>
<reference evidence="1 2" key="1">
    <citation type="submission" date="2024-09" db="EMBL/GenBank/DDBJ databases">
        <title>Rethinking Asexuality: The Enigmatic Case of Functional Sexual Genes in Lepraria (Stereocaulaceae).</title>
        <authorList>
            <person name="Doellman M."/>
            <person name="Sun Y."/>
            <person name="Barcenas-Pena A."/>
            <person name="Lumbsch H.T."/>
            <person name="Grewe F."/>
        </authorList>
    </citation>
    <scope>NUCLEOTIDE SEQUENCE [LARGE SCALE GENOMIC DNA]</scope>
    <source>
        <strain evidence="1 2">Grewe 0041</strain>
    </source>
</reference>
<sequence length="95" mass="10231">MSRLSPSFESGAGSNSEHLTKRARYGWVTIYAADDPTCSRGYLAGFRPKMHEDCIAFNAPDGANDYVGINWGSSPMDFTGLQGYSDANCKNAVGV</sequence>
<accession>A0ABR4AHI3</accession>
<protein>
    <submittedName>
        <fullName evidence="1">Uncharacterized protein</fullName>
    </submittedName>
</protein>
<evidence type="ECO:0000313" key="2">
    <source>
        <dbReference type="Proteomes" id="UP001590951"/>
    </source>
</evidence>
<dbReference type="EMBL" id="JBHFEH010000172">
    <property type="protein sequence ID" value="KAL2044640.1"/>
    <property type="molecule type" value="Genomic_DNA"/>
</dbReference>
<dbReference type="Proteomes" id="UP001590951">
    <property type="component" value="Unassembled WGS sequence"/>
</dbReference>
<name>A0ABR4AHI3_9LECA</name>
<proteinExistence type="predicted"/>
<comment type="caution">
    <text evidence="1">The sequence shown here is derived from an EMBL/GenBank/DDBJ whole genome shotgun (WGS) entry which is preliminary data.</text>
</comment>